<evidence type="ECO:0000256" key="11">
    <source>
        <dbReference type="ARBA" id="ARBA00023303"/>
    </source>
</evidence>
<evidence type="ECO:0000256" key="4">
    <source>
        <dbReference type="ARBA" id="ARBA00022461"/>
    </source>
</evidence>
<keyword evidence="6 13" id="KW-1133">Transmembrane helix</keyword>
<keyword evidence="4 12" id="KW-0894">Sodium channel</keyword>
<keyword evidence="11 12" id="KW-0407">Ion channel</keyword>
<dbReference type="InterPro" id="IPR001873">
    <property type="entry name" value="ENaC"/>
</dbReference>
<keyword evidence="8 12" id="KW-0406">Ion transport</keyword>
<comment type="caution">
    <text evidence="14">The sequence shown here is derived from an EMBL/GenBank/DDBJ whole genome shotgun (WGS) entry which is preliminary data.</text>
</comment>
<name>A0AA38M8F6_9CUCU</name>
<feature type="transmembrane region" description="Helical" evidence="13">
    <location>
        <begin position="57"/>
        <end position="75"/>
    </location>
</feature>
<evidence type="ECO:0000256" key="8">
    <source>
        <dbReference type="ARBA" id="ARBA00023065"/>
    </source>
</evidence>
<evidence type="ECO:0000313" key="15">
    <source>
        <dbReference type="Proteomes" id="UP001168821"/>
    </source>
</evidence>
<protein>
    <recommendedName>
        <fullName evidence="16">Sodium channel protein Nach</fullName>
    </recommendedName>
</protein>
<keyword evidence="7" id="KW-0915">Sodium</keyword>
<evidence type="ECO:0000256" key="12">
    <source>
        <dbReference type="RuleBase" id="RU000679"/>
    </source>
</evidence>
<keyword evidence="15" id="KW-1185">Reference proteome</keyword>
<evidence type="ECO:0000256" key="10">
    <source>
        <dbReference type="ARBA" id="ARBA00023201"/>
    </source>
</evidence>
<comment type="subcellular location">
    <subcellularLocation>
        <location evidence="1">Membrane</location>
        <topology evidence="1">Multi-pass membrane protein</topology>
    </subcellularLocation>
</comment>
<dbReference type="EMBL" id="JALNTZ010000007">
    <property type="protein sequence ID" value="KAJ3647273.1"/>
    <property type="molecule type" value="Genomic_DNA"/>
</dbReference>
<dbReference type="PANTHER" id="PTHR11690">
    <property type="entry name" value="AMILORIDE-SENSITIVE SODIUM CHANNEL-RELATED"/>
    <property type="match status" value="1"/>
</dbReference>
<evidence type="ECO:0000256" key="13">
    <source>
        <dbReference type="SAM" id="Phobius"/>
    </source>
</evidence>
<evidence type="ECO:0000313" key="14">
    <source>
        <dbReference type="EMBL" id="KAJ3647273.1"/>
    </source>
</evidence>
<evidence type="ECO:0000256" key="1">
    <source>
        <dbReference type="ARBA" id="ARBA00004141"/>
    </source>
</evidence>
<comment type="similarity">
    <text evidence="2 12">Belongs to the amiloride-sensitive sodium channel (TC 1.A.6) family.</text>
</comment>
<dbReference type="Gene3D" id="1.10.287.770">
    <property type="entry name" value="YojJ-like"/>
    <property type="match status" value="1"/>
</dbReference>
<keyword evidence="10 12" id="KW-0739">Sodium transport</keyword>
<gene>
    <name evidence="14" type="ORF">Zmor_024797</name>
</gene>
<sequence>MAHENNEQTDDEMSNIPTTKQRGFWHNVRKYLREYTEVTGIHGLRYVTEKRSRTEKVVWALLLILSLGGCIYMISEIMYKYENTPVVVSFATEDTPLYQIPFPAITICPEAKHNKQVFGYRDIYRQIQKQEKVDETNFTKFSHLHLLCQDIDIIATIANKTVGPDFFETLDEIKIDPGEMFIDCSYNDEDIECEDFFTPIIIDEGICYSFNILGREEVFKDHVYNYAQYYHVPNKSADYFNIETGYKENANMNTYPRRAMMSGADNALLIFFNIDTDYIDPICNGIFKGFRVLIHNPWDVPRLTKHFFRVPFSKVVVAAMEPEIIVTSDTVRKFKPEKRKCFMHDERPLQYFKFYSQPNCLLECQTNYTLKKCGCVQYFMPRNNKTAICGNGLSKCVEQAESELKEKELESRLGGKRFCDCRPACTNMKFSVETSHSDFYFKDTYWSVLQIYFKEEQFKTMERNELYGISDLISNFGGLLGLFTGFSLISLVEIIYFCSLRIFCNERMYGIWSGP</sequence>
<keyword evidence="3 12" id="KW-0813">Transport</keyword>
<dbReference type="Proteomes" id="UP001168821">
    <property type="component" value="Unassembled WGS sequence"/>
</dbReference>
<keyword evidence="5 12" id="KW-0812">Transmembrane</keyword>
<organism evidence="14 15">
    <name type="scientific">Zophobas morio</name>
    <dbReference type="NCBI Taxonomy" id="2755281"/>
    <lineage>
        <taxon>Eukaryota</taxon>
        <taxon>Metazoa</taxon>
        <taxon>Ecdysozoa</taxon>
        <taxon>Arthropoda</taxon>
        <taxon>Hexapoda</taxon>
        <taxon>Insecta</taxon>
        <taxon>Pterygota</taxon>
        <taxon>Neoptera</taxon>
        <taxon>Endopterygota</taxon>
        <taxon>Coleoptera</taxon>
        <taxon>Polyphaga</taxon>
        <taxon>Cucujiformia</taxon>
        <taxon>Tenebrionidae</taxon>
        <taxon>Zophobas</taxon>
    </lineage>
</organism>
<dbReference type="Gene3D" id="1.10.287.820">
    <property type="entry name" value="Acid-sensing ion channel domain"/>
    <property type="match status" value="1"/>
</dbReference>
<evidence type="ECO:0000256" key="6">
    <source>
        <dbReference type="ARBA" id="ARBA00022989"/>
    </source>
</evidence>
<dbReference type="GO" id="GO:0015280">
    <property type="term" value="F:ligand-gated sodium channel activity"/>
    <property type="evidence" value="ECO:0007669"/>
    <property type="project" value="TreeGrafter"/>
</dbReference>
<feature type="transmembrane region" description="Helical" evidence="13">
    <location>
        <begin position="476"/>
        <end position="498"/>
    </location>
</feature>
<evidence type="ECO:0000256" key="5">
    <source>
        <dbReference type="ARBA" id="ARBA00022692"/>
    </source>
</evidence>
<keyword evidence="9 13" id="KW-0472">Membrane</keyword>
<evidence type="ECO:0008006" key="16">
    <source>
        <dbReference type="Google" id="ProtNLM"/>
    </source>
</evidence>
<accession>A0AA38M8F6</accession>
<dbReference type="AlphaFoldDB" id="A0AA38M8F6"/>
<evidence type="ECO:0000256" key="7">
    <source>
        <dbReference type="ARBA" id="ARBA00023053"/>
    </source>
</evidence>
<evidence type="ECO:0000256" key="3">
    <source>
        <dbReference type="ARBA" id="ARBA00022448"/>
    </source>
</evidence>
<dbReference type="PANTHER" id="PTHR11690:SF288">
    <property type="entry name" value="AMILORIDE-SENSITIVE NA+ CHANNEL-RELATED"/>
    <property type="match status" value="1"/>
</dbReference>
<dbReference type="InterPro" id="IPR020903">
    <property type="entry name" value="ENaC_CS"/>
</dbReference>
<dbReference type="Pfam" id="PF00858">
    <property type="entry name" value="ASC"/>
    <property type="match status" value="1"/>
</dbReference>
<evidence type="ECO:0000256" key="2">
    <source>
        <dbReference type="ARBA" id="ARBA00007193"/>
    </source>
</evidence>
<reference evidence="14" key="1">
    <citation type="journal article" date="2023" name="G3 (Bethesda)">
        <title>Whole genome assemblies of Zophobas morio and Tenebrio molitor.</title>
        <authorList>
            <person name="Kaur S."/>
            <person name="Stinson S.A."/>
            <person name="diCenzo G.C."/>
        </authorList>
    </citation>
    <scope>NUCLEOTIDE SEQUENCE</scope>
    <source>
        <strain evidence="14">QUZm001</strain>
    </source>
</reference>
<dbReference type="GO" id="GO:0005886">
    <property type="term" value="C:plasma membrane"/>
    <property type="evidence" value="ECO:0007669"/>
    <property type="project" value="TreeGrafter"/>
</dbReference>
<evidence type="ECO:0000256" key="9">
    <source>
        <dbReference type="ARBA" id="ARBA00023136"/>
    </source>
</evidence>
<dbReference type="PROSITE" id="PS01206">
    <property type="entry name" value="ASC"/>
    <property type="match status" value="1"/>
</dbReference>
<dbReference type="PRINTS" id="PR01078">
    <property type="entry name" value="AMINACHANNEL"/>
</dbReference>
<proteinExistence type="inferred from homology"/>